<dbReference type="NCBIfam" id="TIGR01523">
    <property type="entry name" value="ATPase-IID_K-Na"/>
    <property type="match status" value="1"/>
</dbReference>
<dbReference type="PRINTS" id="PR00119">
    <property type="entry name" value="CATATPASE"/>
</dbReference>
<feature type="transmembrane region" description="Helical" evidence="24">
    <location>
        <begin position="950"/>
        <end position="973"/>
    </location>
</feature>
<dbReference type="InterPro" id="IPR001757">
    <property type="entry name" value="P_typ_ATPase"/>
</dbReference>
<dbReference type="EMBL" id="KZ819637">
    <property type="protein sequence ID" value="PWN89234.1"/>
    <property type="molecule type" value="Genomic_DNA"/>
</dbReference>
<dbReference type="PANTHER" id="PTHR42861">
    <property type="entry name" value="CALCIUM-TRANSPORTING ATPASE"/>
    <property type="match status" value="1"/>
</dbReference>
<dbReference type="NCBIfam" id="TIGR01494">
    <property type="entry name" value="ATPase_P-type"/>
    <property type="match status" value="2"/>
</dbReference>
<evidence type="ECO:0000256" key="3">
    <source>
        <dbReference type="ARBA" id="ARBA00022448"/>
    </source>
</evidence>
<dbReference type="EC" id="7.2.2.3" evidence="20"/>
<keyword evidence="15" id="KW-0915">Sodium</keyword>
<dbReference type="InterPro" id="IPR059000">
    <property type="entry name" value="ATPase_P-type_domA"/>
</dbReference>
<feature type="transmembrane region" description="Helical" evidence="24">
    <location>
        <begin position="117"/>
        <end position="135"/>
    </location>
</feature>
<evidence type="ECO:0000256" key="22">
    <source>
        <dbReference type="ARBA" id="ARBA00049499"/>
    </source>
</evidence>
<keyword evidence="13" id="KW-1278">Translocase</keyword>
<name>A0A316YK98_9BASI</name>
<dbReference type="Pfam" id="PF00690">
    <property type="entry name" value="Cation_ATPase_N"/>
    <property type="match status" value="1"/>
</dbReference>
<evidence type="ECO:0000256" key="4">
    <source>
        <dbReference type="ARBA" id="ARBA00022475"/>
    </source>
</evidence>
<evidence type="ECO:0000256" key="11">
    <source>
        <dbReference type="ARBA" id="ARBA00022842"/>
    </source>
</evidence>
<feature type="transmembrane region" description="Helical" evidence="24">
    <location>
        <begin position="141"/>
        <end position="160"/>
    </location>
</feature>
<evidence type="ECO:0000256" key="21">
    <source>
        <dbReference type="ARBA" id="ARBA00048599"/>
    </source>
</evidence>
<dbReference type="InterPro" id="IPR044492">
    <property type="entry name" value="P_typ_ATPase_HD_dom"/>
</dbReference>
<evidence type="ECO:0000256" key="7">
    <source>
        <dbReference type="ARBA" id="ARBA00022692"/>
    </source>
</evidence>
<evidence type="ECO:0000256" key="16">
    <source>
        <dbReference type="ARBA" id="ARBA00023065"/>
    </source>
</evidence>
<dbReference type="SFLD" id="SFLDS00003">
    <property type="entry name" value="Haloacid_Dehalogenase"/>
    <property type="match status" value="1"/>
</dbReference>
<keyword evidence="4" id="KW-1003">Cell membrane</keyword>
<feature type="transmembrane region" description="Helical" evidence="24">
    <location>
        <begin position="344"/>
        <end position="367"/>
    </location>
</feature>
<keyword evidence="18" id="KW-0739">Sodium transport</keyword>
<keyword evidence="14 24" id="KW-1133">Transmembrane helix</keyword>
<evidence type="ECO:0000256" key="5">
    <source>
        <dbReference type="ARBA" id="ARBA00022538"/>
    </source>
</evidence>
<dbReference type="Pfam" id="PF00689">
    <property type="entry name" value="Cation_ATPase_C"/>
    <property type="match status" value="1"/>
</dbReference>
<dbReference type="Proteomes" id="UP000245768">
    <property type="component" value="Unassembled WGS sequence"/>
</dbReference>
<dbReference type="FunFam" id="2.70.150.10:FF:000160">
    <property type="entry name" value="Sarcoplasmic/endoplasmic reticulum calcium ATPase 1"/>
    <property type="match status" value="1"/>
</dbReference>
<evidence type="ECO:0000256" key="12">
    <source>
        <dbReference type="ARBA" id="ARBA00022958"/>
    </source>
</evidence>
<keyword evidence="11" id="KW-0460">Magnesium</keyword>
<keyword evidence="5" id="KW-0633">Potassium transport</keyword>
<dbReference type="InterPro" id="IPR023298">
    <property type="entry name" value="ATPase_P-typ_TM_dom_sf"/>
</dbReference>
<evidence type="ECO:0000256" key="6">
    <source>
        <dbReference type="ARBA" id="ARBA00022553"/>
    </source>
</evidence>
<dbReference type="InterPro" id="IPR006068">
    <property type="entry name" value="ATPase_P-typ_cation-transptr_C"/>
</dbReference>
<keyword evidence="27" id="KW-1185">Reference proteome</keyword>
<feature type="transmembrane region" description="Helical" evidence="24">
    <location>
        <begin position="868"/>
        <end position="889"/>
    </location>
</feature>
<keyword evidence="10" id="KW-0067">ATP-binding</keyword>
<keyword evidence="8" id="KW-0479">Metal-binding</keyword>
<evidence type="ECO:0000313" key="27">
    <source>
        <dbReference type="Proteomes" id="UP000245768"/>
    </source>
</evidence>
<dbReference type="FunCoup" id="A0A316YK98">
    <property type="interactions" value="54"/>
</dbReference>
<gene>
    <name evidence="26" type="ORF">FA10DRAFT_253319</name>
</gene>
<evidence type="ECO:0000256" key="20">
    <source>
        <dbReference type="ARBA" id="ARBA00035029"/>
    </source>
</evidence>
<evidence type="ECO:0000259" key="25">
    <source>
        <dbReference type="SMART" id="SM00831"/>
    </source>
</evidence>
<feature type="transmembrane region" description="Helical" evidence="24">
    <location>
        <begin position="1043"/>
        <end position="1064"/>
    </location>
</feature>
<reference evidence="26 27" key="1">
    <citation type="journal article" date="2018" name="Mol. Biol. Evol.">
        <title>Broad Genomic Sampling Reveals a Smut Pathogenic Ancestry of the Fungal Clade Ustilaginomycotina.</title>
        <authorList>
            <person name="Kijpornyongpan T."/>
            <person name="Mondo S.J."/>
            <person name="Barry K."/>
            <person name="Sandor L."/>
            <person name="Lee J."/>
            <person name="Lipzen A."/>
            <person name="Pangilinan J."/>
            <person name="LaButti K."/>
            <person name="Hainaut M."/>
            <person name="Henrissat B."/>
            <person name="Grigoriev I.V."/>
            <person name="Spatafora J.W."/>
            <person name="Aime M.C."/>
        </authorList>
    </citation>
    <scope>NUCLEOTIDE SEQUENCE [LARGE SCALE GENOMIC DNA]</scope>
    <source>
        <strain evidence="26 27">MCA 4198</strain>
    </source>
</reference>
<feature type="transmembrane region" description="Helical" evidence="24">
    <location>
        <begin position="993"/>
        <end position="1015"/>
    </location>
</feature>
<dbReference type="FunFam" id="3.40.50.1000:FF:000047">
    <property type="entry name" value="Sodium P-type ATPase"/>
    <property type="match status" value="1"/>
</dbReference>
<dbReference type="InterPro" id="IPR006414">
    <property type="entry name" value="P-type_ATPase_IID"/>
</dbReference>
<dbReference type="GO" id="GO:0016887">
    <property type="term" value="F:ATP hydrolysis activity"/>
    <property type="evidence" value="ECO:0007669"/>
    <property type="project" value="InterPro"/>
</dbReference>
<keyword evidence="7 24" id="KW-0812">Transmembrane</keyword>
<dbReference type="GO" id="GO:0005886">
    <property type="term" value="C:plasma membrane"/>
    <property type="evidence" value="ECO:0007669"/>
    <property type="project" value="UniProtKB-SubCell"/>
</dbReference>
<dbReference type="Pfam" id="PF13246">
    <property type="entry name" value="Cation_ATPase"/>
    <property type="match status" value="1"/>
</dbReference>
<keyword evidence="3" id="KW-0813">Transport</keyword>
<dbReference type="SUPFAM" id="SSF81653">
    <property type="entry name" value="Calcium ATPase, transduction domain A"/>
    <property type="match status" value="1"/>
</dbReference>
<dbReference type="InterPro" id="IPR018303">
    <property type="entry name" value="ATPase_P-typ_P_site"/>
</dbReference>
<dbReference type="STRING" id="215250.A0A316YK98"/>
<feature type="transmembrane region" description="Helical" evidence="24">
    <location>
        <begin position="379"/>
        <end position="404"/>
    </location>
</feature>
<evidence type="ECO:0000256" key="2">
    <source>
        <dbReference type="ARBA" id="ARBA00004651"/>
    </source>
</evidence>
<keyword evidence="6" id="KW-0597">Phosphoprotein</keyword>
<evidence type="ECO:0000256" key="9">
    <source>
        <dbReference type="ARBA" id="ARBA00022741"/>
    </source>
</evidence>
<dbReference type="Gene3D" id="1.20.1110.10">
    <property type="entry name" value="Calcium-transporting ATPase, transmembrane domain"/>
    <property type="match status" value="2"/>
</dbReference>
<evidence type="ECO:0000256" key="24">
    <source>
        <dbReference type="SAM" id="Phobius"/>
    </source>
</evidence>
<dbReference type="SUPFAM" id="SSF81660">
    <property type="entry name" value="Metal cation-transporting ATPase, ATP-binding domain N"/>
    <property type="match status" value="1"/>
</dbReference>
<evidence type="ECO:0000256" key="23">
    <source>
        <dbReference type="SAM" id="MobiDB-lite"/>
    </source>
</evidence>
<dbReference type="AlphaFoldDB" id="A0A316YK98"/>
<dbReference type="FunFam" id="3.40.1110.10:FF:000039">
    <property type="entry name" value="Sodium P-type ATPase"/>
    <property type="match status" value="1"/>
</dbReference>
<comment type="subcellular location">
    <subcellularLocation>
        <location evidence="2">Cell membrane</location>
        <topology evidence="2">Multi-pass membrane protein</topology>
    </subcellularLocation>
</comment>
<feature type="compositionally biased region" description="Basic and acidic residues" evidence="23">
    <location>
        <begin position="1110"/>
        <end position="1124"/>
    </location>
</feature>
<dbReference type="GO" id="GO:0046872">
    <property type="term" value="F:metal ion binding"/>
    <property type="evidence" value="ECO:0007669"/>
    <property type="project" value="UniProtKB-KW"/>
</dbReference>
<dbReference type="FunFam" id="1.20.1110.10:FF:000058">
    <property type="entry name" value="Probable ENA2-Plasma membrane P-type ATPase"/>
    <property type="match status" value="1"/>
</dbReference>
<dbReference type="GO" id="GO:0008554">
    <property type="term" value="F:P-type sodium transporter activity"/>
    <property type="evidence" value="ECO:0007669"/>
    <property type="project" value="UniProtKB-EC"/>
</dbReference>
<feature type="compositionally biased region" description="Basic and acidic residues" evidence="23">
    <location>
        <begin position="473"/>
        <end position="491"/>
    </location>
</feature>
<comment type="cofactor">
    <cofactor evidence="1">
        <name>Mg(2+)</name>
        <dbReference type="ChEBI" id="CHEBI:18420"/>
    </cofactor>
</comment>
<feature type="region of interest" description="Disordered" evidence="23">
    <location>
        <begin position="1110"/>
        <end position="1158"/>
    </location>
</feature>
<dbReference type="OrthoDB" id="3352408at2759"/>
<evidence type="ECO:0000256" key="19">
    <source>
        <dbReference type="ARBA" id="ARBA00035017"/>
    </source>
</evidence>
<comment type="catalytic activity">
    <reaction evidence="22">
        <text>Na(+)(in) + ATP + H2O = Na(+)(out) + ADP + phosphate + H(+)</text>
        <dbReference type="Rhea" id="RHEA:14633"/>
        <dbReference type="ChEBI" id="CHEBI:15377"/>
        <dbReference type="ChEBI" id="CHEBI:15378"/>
        <dbReference type="ChEBI" id="CHEBI:29101"/>
        <dbReference type="ChEBI" id="CHEBI:30616"/>
        <dbReference type="ChEBI" id="CHEBI:43474"/>
        <dbReference type="ChEBI" id="CHEBI:456216"/>
        <dbReference type="EC" id="7.2.2.3"/>
    </reaction>
    <physiologicalReaction direction="left-to-right" evidence="22">
        <dbReference type="Rhea" id="RHEA:14634"/>
    </physiologicalReaction>
</comment>
<dbReference type="InterPro" id="IPR023214">
    <property type="entry name" value="HAD_sf"/>
</dbReference>
<dbReference type="SFLD" id="SFLDF00027">
    <property type="entry name" value="p-type_atpase"/>
    <property type="match status" value="1"/>
</dbReference>
<dbReference type="RefSeq" id="XP_025376432.1">
    <property type="nucleotide sequence ID" value="XM_025519685.1"/>
</dbReference>
<dbReference type="SFLD" id="SFLDG00002">
    <property type="entry name" value="C1.7:_P-type_atpase_like"/>
    <property type="match status" value="1"/>
</dbReference>
<dbReference type="Gene3D" id="2.70.150.10">
    <property type="entry name" value="Calcium-transporting ATPase, cytoplasmic transduction domain A"/>
    <property type="match status" value="1"/>
</dbReference>
<accession>A0A316YK98</accession>
<feature type="region of interest" description="Disordered" evidence="23">
    <location>
        <begin position="460"/>
        <end position="512"/>
    </location>
</feature>
<feature type="transmembrane region" description="Helical" evidence="24">
    <location>
        <begin position="1076"/>
        <end position="1095"/>
    </location>
</feature>
<dbReference type="InterPro" id="IPR036412">
    <property type="entry name" value="HAD-like_sf"/>
</dbReference>
<sequence length="1158" mass="125858">MTVDMENRTDTMETKVPSPTNEKQQQSKDDKTGNNSSGPADAPNGDPDKAPQGPIEEQEALEHAYLYPIQPILDAFGVDSQKGLKESQVKAQREKYGQNMLEGGDEISLVKIMIHQIANAMTLVLILAFAVSLGIKSWIEGGVLAFVVLVNIFVGFFQELSAEKTTAALKNLASPTARVIRGGHTSTIPAAEVVPGDIIELVTGDTLPADIRIVEAMNFETDEALLTGESLPVAKDGCQAYGNNDGKPVDVGVGDRLNMGYSSSSVTKGRATGIVVGTGMRTEIGRIADALRGAARAQKVREVKRNAHGKALPHRYVQAGALTVWDKLARFLGLTKGTPLQRKLSSLAIVLFFIAVLFAIVVFLANLTGNTSPWASQEVAIYAVATGVSMIPASLTAVLTLTMAKGGKAMVKRNVIVRKLESLEAIGGITDICSDKTGTLTQGKMVLRKAWVPATGTYTVSETNEPFNPTEGEVTRSETEPRKQERDENGKEVVVNKGEGDEVETVTDGNAGPSRIEGEAKFVNFMNVSSLCNLAKVFKDKESDEWVAHGDPTECAIQTWACRFGWGRKALTNMDDGESDEKKRKAPWKQIAEYPFDSSVKRMAVTYHHKETGRDLAFMKGAVERVLDACTRAQMRDDDVEITEEFKAEVLENMEALAATGLRVLALAMRPLKADEASQGADLEREQVESGMTFLGLVGLYDPPRPETAGAVQVCKRAGIKVHMLTGDHPGTAKAIALDVGIVPRNTKNYSQKELDALVMTASQFDKLSEHEIDELPQLPLVIARCAPQTKVRMIEALHRRGRFCAMTGDGVNDSPSLKMADVGVAMGQAGSDVAKDASDIVLTDDNFASIGNAIEEGRRMSDNIRRFVLHLLAQNVAQAALLLIGLAFKDGSGFSVFPISPVAIMWVIMITSALPAIGLGLEKANAGVMKRPPDDLSHGILPPELMLDCAVYGLLMAALCLATFTISLYGFGPSYLGDGCNGSYNDTCEPVFLARGATCTVMVWFSLLLAWEVLDLRRSFFNMRSGHKWYSQWFFDAYQNKILFFSVLFGFASSFVILYVPVINSDVFLQKGISWEWAVVFIATIIFVGGIELWKFGKRAYFRKQTKALEKQQQKDGDVETKGAMDSMSPTPDSPRSEAAPRQQQQESGKLSEKSAA</sequence>
<dbReference type="Gene3D" id="3.40.50.1000">
    <property type="entry name" value="HAD superfamily/HAD-like"/>
    <property type="match status" value="1"/>
</dbReference>
<evidence type="ECO:0000256" key="18">
    <source>
        <dbReference type="ARBA" id="ARBA00023201"/>
    </source>
</evidence>
<dbReference type="InterPro" id="IPR023299">
    <property type="entry name" value="ATPase_P-typ_cyto_dom_N"/>
</dbReference>
<dbReference type="InterPro" id="IPR004014">
    <property type="entry name" value="ATPase_P-typ_cation-transptr_N"/>
</dbReference>
<keyword evidence="9" id="KW-0547">Nucleotide-binding</keyword>
<evidence type="ECO:0000256" key="8">
    <source>
        <dbReference type="ARBA" id="ARBA00022723"/>
    </source>
</evidence>
<feature type="compositionally biased region" description="Basic and acidic residues" evidence="23">
    <location>
        <begin position="1"/>
        <end position="13"/>
    </location>
</feature>
<evidence type="ECO:0000313" key="26">
    <source>
        <dbReference type="EMBL" id="PWN89234.1"/>
    </source>
</evidence>
<evidence type="ECO:0000256" key="14">
    <source>
        <dbReference type="ARBA" id="ARBA00022989"/>
    </source>
</evidence>
<evidence type="ECO:0000256" key="15">
    <source>
        <dbReference type="ARBA" id="ARBA00023053"/>
    </source>
</evidence>
<dbReference type="InParanoid" id="A0A316YK98"/>
<dbReference type="Gene3D" id="3.40.1110.10">
    <property type="entry name" value="Calcium-transporting ATPase, cytoplasmic domain N"/>
    <property type="match status" value="1"/>
</dbReference>
<dbReference type="SMART" id="SM00831">
    <property type="entry name" value="Cation_ATPase_N"/>
    <property type="match status" value="1"/>
</dbReference>
<dbReference type="SUPFAM" id="SSF56784">
    <property type="entry name" value="HAD-like"/>
    <property type="match status" value="1"/>
</dbReference>
<organism evidence="26 27">
    <name type="scientific">Acaromyces ingoldii</name>
    <dbReference type="NCBI Taxonomy" id="215250"/>
    <lineage>
        <taxon>Eukaryota</taxon>
        <taxon>Fungi</taxon>
        <taxon>Dikarya</taxon>
        <taxon>Basidiomycota</taxon>
        <taxon>Ustilaginomycotina</taxon>
        <taxon>Exobasidiomycetes</taxon>
        <taxon>Exobasidiales</taxon>
        <taxon>Cryptobasidiaceae</taxon>
        <taxon>Acaromyces</taxon>
    </lineage>
</organism>
<comment type="catalytic activity">
    <reaction evidence="21">
        <text>K(+)(in) + ATP + H2O = K(+)(out) + ADP + phosphate + H(+)</text>
        <dbReference type="Rhea" id="RHEA:75815"/>
        <dbReference type="ChEBI" id="CHEBI:15377"/>
        <dbReference type="ChEBI" id="CHEBI:15378"/>
        <dbReference type="ChEBI" id="CHEBI:29103"/>
        <dbReference type="ChEBI" id="CHEBI:30616"/>
        <dbReference type="ChEBI" id="CHEBI:43474"/>
        <dbReference type="ChEBI" id="CHEBI:456216"/>
    </reaction>
</comment>
<keyword evidence="16" id="KW-0406">Ion transport</keyword>
<keyword evidence="12" id="KW-0630">Potassium</keyword>
<dbReference type="GO" id="GO:0006813">
    <property type="term" value="P:potassium ion transport"/>
    <property type="evidence" value="ECO:0007669"/>
    <property type="project" value="UniProtKB-KW"/>
</dbReference>
<proteinExistence type="inferred from homology"/>
<dbReference type="SUPFAM" id="SSF81665">
    <property type="entry name" value="Calcium ATPase, transmembrane domain M"/>
    <property type="match status" value="1"/>
</dbReference>
<feature type="region of interest" description="Disordered" evidence="23">
    <location>
        <begin position="1"/>
        <end position="53"/>
    </location>
</feature>
<evidence type="ECO:0000256" key="1">
    <source>
        <dbReference type="ARBA" id="ARBA00001946"/>
    </source>
</evidence>
<dbReference type="Pfam" id="PF00122">
    <property type="entry name" value="E1-E2_ATPase"/>
    <property type="match status" value="1"/>
</dbReference>
<dbReference type="GeneID" id="37041601"/>
<keyword evidence="17 24" id="KW-0472">Membrane</keyword>
<protein>
    <recommendedName>
        <fullName evidence="20">P-type Na(+) transporter</fullName>
        <ecNumber evidence="20">7.2.2.3</ecNumber>
    </recommendedName>
</protein>
<feature type="transmembrane region" description="Helical" evidence="24">
    <location>
        <begin position="895"/>
        <end position="922"/>
    </location>
</feature>
<evidence type="ECO:0000256" key="17">
    <source>
        <dbReference type="ARBA" id="ARBA00023136"/>
    </source>
</evidence>
<dbReference type="GO" id="GO:0005524">
    <property type="term" value="F:ATP binding"/>
    <property type="evidence" value="ECO:0007669"/>
    <property type="project" value="UniProtKB-KW"/>
</dbReference>
<dbReference type="PROSITE" id="PS00154">
    <property type="entry name" value="ATPASE_E1_E2"/>
    <property type="match status" value="1"/>
</dbReference>
<evidence type="ECO:0000256" key="10">
    <source>
        <dbReference type="ARBA" id="ARBA00022840"/>
    </source>
</evidence>
<feature type="domain" description="Cation-transporting P-type ATPase N-terminal" evidence="25">
    <location>
        <begin position="63"/>
        <end position="137"/>
    </location>
</feature>
<comment type="similarity">
    <text evidence="19">Belongs to the cation transport ATPase (P-type) (TC 3.A.3) family. Type IID subfamily.</text>
</comment>
<dbReference type="InterPro" id="IPR008250">
    <property type="entry name" value="ATPase_P-typ_transduc_dom_A_sf"/>
</dbReference>
<dbReference type="FunFam" id="1.20.1110.10:FF:000015">
    <property type="entry name" value="Sodium ion P-type ATPase"/>
    <property type="match status" value="1"/>
</dbReference>
<evidence type="ECO:0000256" key="13">
    <source>
        <dbReference type="ARBA" id="ARBA00022967"/>
    </source>
</evidence>